<evidence type="ECO:0000256" key="3">
    <source>
        <dbReference type="ARBA" id="ARBA00022679"/>
    </source>
</evidence>
<name>A0AAD8A0K1_DIPPU</name>
<evidence type="ECO:0000313" key="4">
    <source>
        <dbReference type="EMBL" id="KAJ9589786.1"/>
    </source>
</evidence>
<dbReference type="EMBL" id="JASPKZ010004824">
    <property type="protein sequence ID" value="KAJ9589786.1"/>
    <property type="molecule type" value="Genomic_DNA"/>
</dbReference>
<feature type="non-terminal residue" evidence="4">
    <location>
        <position position="64"/>
    </location>
</feature>
<dbReference type="InterPro" id="IPR002213">
    <property type="entry name" value="UDP_glucos_trans"/>
</dbReference>
<protein>
    <submittedName>
        <fullName evidence="4">Uncharacterized protein</fullName>
    </submittedName>
</protein>
<reference evidence="4" key="1">
    <citation type="journal article" date="2023" name="IScience">
        <title>Live-bearing cockroach genome reveals convergent evolutionary mechanisms linked to viviparity in insects and beyond.</title>
        <authorList>
            <person name="Fouks B."/>
            <person name="Harrison M.C."/>
            <person name="Mikhailova A.A."/>
            <person name="Marchal E."/>
            <person name="English S."/>
            <person name="Carruthers M."/>
            <person name="Jennings E.C."/>
            <person name="Chiamaka E.L."/>
            <person name="Frigard R.A."/>
            <person name="Pippel M."/>
            <person name="Attardo G.M."/>
            <person name="Benoit J.B."/>
            <person name="Bornberg-Bauer E."/>
            <person name="Tobe S.S."/>
        </authorList>
    </citation>
    <scope>NUCLEOTIDE SEQUENCE</scope>
    <source>
        <strain evidence="4">Stay&amp;Tobe</strain>
    </source>
</reference>
<keyword evidence="2" id="KW-0328">Glycosyltransferase</keyword>
<dbReference type="PANTHER" id="PTHR48043">
    <property type="entry name" value="EG:EG0003.4 PROTEIN-RELATED"/>
    <property type="match status" value="1"/>
</dbReference>
<sequence length="64" mass="7314">IVKYMENARHVARIFRDRPQSALDTAVFWTEYVIRHGGAPQMRSAALDLSNIQYLLLDVIAVIV</sequence>
<dbReference type="AlphaFoldDB" id="A0AAD8A0K1"/>
<dbReference type="InterPro" id="IPR050271">
    <property type="entry name" value="UDP-glycosyltransferase"/>
</dbReference>
<dbReference type="SUPFAM" id="SSF53756">
    <property type="entry name" value="UDP-Glycosyltransferase/glycogen phosphorylase"/>
    <property type="match status" value="1"/>
</dbReference>
<accession>A0AAD8A0K1</accession>
<evidence type="ECO:0000313" key="5">
    <source>
        <dbReference type="Proteomes" id="UP001233999"/>
    </source>
</evidence>
<feature type="non-terminal residue" evidence="4">
    <location>
        <position position="1"/>
    </location>
</feature>
<dbReference type="Proteomes" id="UP001233999">
    <property type="component" value="Unassembled WGS sequence"/>
</dbReference>
<evidence type="ECO:0000256" key="1">
    <source>
        <dbReference type="ARBA" id="ARBA00009995"/>
    </source>
</evidence>
<gene>
    <name evidence="4" type="ORF">L9F63_027954</name>
</gene>
<evidence type="ECO:0000256" key="2">
    <source>
        <dbReference type="ARBA" id="ARBA00022676"/>
    </source>
</evidence>
<dbReference type="GO" id="GO:0008194">
    <property type="term" value="F:UDP-glycosyltransferase activity"/>
    <property type="evidence" value="ECO:0007669"/>
    <property type="project" value="InterPro"/>
</dbReference>
<dbReference type="Pfam" id="PF00201">
    <property type="entry name" value="UDPGT"/>
    <property type="match status" value="1"/>
</dbReference>
<comment type="caution">
    <text evidence="4">The sequence shown here is derived from an EMBL/GenBank/DDBJ whole genome shotgun (WGS) entry which is preliminary data.</text>
</comment>
<comment type="similarity">
    <text evidence="1">Belongs to the UDP-glycosyltransferase family.</text>
</comment>
<reference evidence="4" key="2">
    <citation type="submission" date="2023-05" db="EMBL/GenBank/DDBJ databases">
        <authorList>
            <person name="Fouks B."/>
        </authorList>
    </citation>
    <scope>NUCLEOTIDE SEQUENCE</scope>
    <source>
        <strain evidence="4">Stay&amp;Tobe</strain>
        <tissue evidence="4">Testes</tissue>
    </source>
</reference>
<keyword evidence="5" id="KW-1185">Reference proteome</keyword>
<keyword evidence="3" id="KW-0808">Transferase</keyword>
<dbReference type="PANTHER" id="PTHR48043:SF145">
    <property type="entry name" value="FI06409P-RELATED"/>
    <property type="match status" value="1"/>
</dbReference>
<organism evidence="4 5">
    <name type="scientific">Diploptera punctata</name>
    <name type="common">Pacific beetle cockroach</name>
    <dbReference type="NCBI Taxonomy" id="6984"/>
    <lineage>
        <taxon>Eukaryota</taxon>
        <taxon>Metazoa</taxon>
        <taxon>Ecdysozoa</taxon>
        <taxon>Arthropoda</taxon>
        <taxon>Hexapoda</taxon>
        <taxon>Insecta</taxon>
        <taxon>Pterygota</taxon>
        <taxon>Neoptera</taxon>
        <taxon>Polyneoptera</taxon>
        <taxon>Dictyoptera</taxon>
        <taxon>Blattodea</taxon>
        <taxon>Blaberoidea</taxon>
        <taxon>Blaberidae</taxon>
        <taxon>Diplopterinae</taxon>
        <taxon>Diploptera</taxon>
    </lineage>
</organism>
<proteinExistence type="inferred from homology"/>